<dbReference type="Proteomes" id="UP001241758">
    <property type="component" value="Unassembled WGS sequence"/>
</dbReference>
<gene>
    <name evidence="1" type="ORF">QLQ12_36870</name>
</gene>
<reference evidence="1 2" key="1">
    <citation type="submission" date="2023-05" db="EMBL/GenBank/DDBJ databases">
        <title>Actinoplanes sp. NEAU-A12 genome sequencing.</title>
        <authorList>
            <person name="Wang Z.-S."/>
        </authorList>
    </citation>
    <scope>NUCLEOTIDE SEQUENCE [LARGE SCALE GENOMIC DNA]</scope>
    <source>
        <strain evidence="1 2">NEAU-A12</strain>
    </source>
</reference>
<dbReference type="RefSeq" id="WP_282765489.1">
    <property type="nucleotide sequence ID" value="NZ_JASCTH010000031.1"/>
</dbReference>
<sequence>MAGFRWMPGGQDWTADLPRAVPTVSDGLADFLPAGQDTEPWQQPLFEPWHPSFPQAADAVRHAPPDTRTAHVLSMSLAATATTELATMMEEWIGDLPHPIRMNLARPAAAPPGTIHRFEVLGFDTGRFHSGRPRRCRAR</sequence>
<name>A0ABT6WWQ4_9ACTN</name>
<accession>A0ABT6WWQ4</accession>
<dbReference type="EMBL" id="JASCTH010000031">
    <property type="protein sequence ID" value="MDI6104178.1"/>
    <property type="molecule type" value="Genomic_DNA"/>
</dbReference>
<protein>
    <submittedName>
        <fullName evidence="1">Uncharacterized protein</fullName>
    </submittedName>
</protein>
<keyword evidence="2" id="KW-1185">Reference proteome</keyword>
<proteinExistence type="predicted"/>
<evidence type="ECO:0000313" key="1">
    <source>
        <dbReference type="EMBL" id="MDI6104178.1"/>
    </source>
</evidence>
<evidence type="ECO:0000313" key="2">
    <source>
        <dbReference type="Proteomes" id="UP001241758"/>
    </source>
</evidence>
<comment type="caution">
    <text evidence="1">The sequence shown here is derived from an EMBL/GenBank/DDBJ whole genome shotgun (WGS) entry which is preliminary data.</text>
</comment>
<organism evidence="1 2">
    <name type="scientific">Actinoplanes sandaracinus</name>
    <dbReference type="NCBI Taxonomy" id="3045177"/>
    <lineage>
        <taxon>Bacteria</taxon>
        <taxon>Bacillati</taxon>
        <taxon>Actinomycetota</taxon>
        <taxon>Actinomycetes</taxon>
        <taxon>Micromonosporales</taxon>
        <taxon>Micromonosporaceae</taxon>
        <taxon>Actinoplanes</taxon>
    </lineage>
</organism>